<comment type="subcellular location">
    <subcellularLocation>
        <location evidence="1">Bacterial flagellum</location>
    </subcellularLocation>
</comment>
<dbReference type="InterPro" id="IPR013384">
    <property type="entry name" value="Flagell_FlgL"/>
</dbReference>
<evidence type="ECO:0000313" key="7">
    <source>
        <dbReference type="Proteomes" id="UP001459714"/>
    </source>
</evidence>
<evidence type="ECO:0000259" key="5">
    <source>
        <dbReference type="Pfam" id="PF00700"/>
    </source>
</evidence>
<gene>
    <name evidence="6" type="primary">flgL</name>
    <name evidence="6" type="ORF">NST17_16510</name>
</gene>
<keyword evidence="7" id="KW-1185">Reference proteome</keyword>
<keyword evidence="6" id="KW-0969">Cilium</keyword>
<dbReference type="PANTHER" id="PTHR42792:SF1">
    <property type="entry name" value="FLAGELLAR HOOK-ASSOCIATED PROTEIN 3"/>
    <property type="match status" value="1"/>
</dbReference>
<dbReference type="RefSeq" id="WP_342020655.1">
    <property type="nucleotide sequence ID" value="NZ_JBBYAK010000001.1"/>
</dbReference>
<accession>A0ABU9K106</accession>
<comment type="caution">
    <text evidence="6">The sequence shown here is derived from an EMBL/GenBank/DDBJ whole genome shotgun (WGS) entry which is preliminary data.</text>
</comment>
<organism evidence="6 7">
    <name type="scientific">Caldifermentibacillus hisashii</name>
    <dbReference type="NCBI Taxonomy" id="996558"/>
    <lineage>
        <taxon>Bacteria</taxon>
        <taxon>Bacillati</taxon>
        <taxon>Bacillota</taxon>
        <taxon>Bacilli</taxon>
        <taxon>Bacillales</taxon>
        <taxon>Bacillaceae</taxon>
        <taxon>Caldifermentibacillus</taxon>
    </lineage>
</organism>
<evidence type="ECO:0000259" key="4">
    <source>
        <dbReference type="Pfam" id="PF00669"/>
    </source>
</evidence>
<comment type="similarity">
    <text evidence="2">Belongs to the bacterial flagellin family.</text>
</comment>
<dbReference type="Proteomes" id="UP001459714">
    <property type="component" value="Unassembled WGS sequence"/>
</dbReference>
<evidence type="ECO:0000256" key="3">
    <source>
        <dbReference type="ARBA" id="ARBA00023143"/>
    </source>
</evidence>
<protein>
    <submittedName>
        <fullName evidence="6">Flagellar hook-associated protein FlgL</fullName>
    </submittedName>
</protein>
<dbReference type="EMBL" id="JBBYAK010000001">
    <property type="protein sequence ID" value="MEL3958763.1"/>
    <property type="molecule type" value="Genomic_DNA"/>
</dbReference>
<dbReference type="SUPFAM" id="SSF64518">
    <property type="entry name" value="Phase 1 flagellin"/>
    <property type="match status" value="1"/>
</dbReference>
<reference evidence="6 7" key="1">
    <citation type="submission" date="2024-03" db="EMBL/GenBank/DDBJ databases">
        <title>Bacilli Hybrid Assemblies.</title>
        <authorList>
            <person name="Kovac J."/>
        </authorList>
    </citation>
    <scope>NUCLEOTIDE SEQUENCE [LARGE SCALE GENOMIC DNA]</scope>
    <source>
        <strain evidence="6 7">FSL M8-0022</strain>
    </source>
</reference>
<dbReference type="PANTHER" id="PTHR42792">
    <property type="entry name" value="FLAGELLIN"/>
    <property type="match status" value="1"/>
</dbReference>
<sequence length="302" mass="33677">MRVTQSMLSNNMLRNLSNNYNKMGKLQDQLTTQKRITRPSDDPVVAMLGLGYRDTLNKVQQYSRNISEATNWLDSTDDAISQGVKVLQRIRELTVQASNGTYEEGQRGAIAVEVDQLKKQLETIAQTQVGGKYIFNGKNTNKAPTAGDFSDGDIEQSDDIELEIFDGIKLNVNTKGRELFKSVSNKSVSNKSVFDTLDSLKSKLEDKTASDTDISGFLDTLDSEIDHFLKIQADVGAKQNRVDMMKDRLSSQEIIATEVMSKNEDVEIEKVITELITQESVQRAALSVGARIIQPSLVDFLR</sequence>
<dbReference type="Pfam" id="PF00669">
    <property type="entry name" value="Flagellin_N"/>
    <property type="match status" value="1"/>
</dbReference>
<keyword evidence="3" id="KW-0975">Bacterial flagellum</keyword>
<name>A0ABU9K106_9BACI</name>
<dbReference type="Gene3D" id="1.20.1330.10">
    <property type="entry name" value="f41 fragment of flagellin, N-terminal domain"/>
    <property type="match status" value="1"/>
</dbReference>
<dbReference type="InterPro" id="IPR046358">
    <property type="entry name" value="Flagellin_C"/>
</dbReference>
<proteinExistence type="inferred from homology"/>
<dbReference type="InterPro" id="IPR001029">
    <property type="entry name" value="Flagellin_N"/>
</dbReference>
<evidence type="ECO:0000256" key="1">
    <source>
        <dbReference type="ARBA" id="ARBA00004365"/>
    </source>
</evidence>
<evidence type="ECO:0000256" key="2">
    <source>
        <dbReference type="ARBA" id="ARBA00005709"/>
    </source>
</evidence>
<keyword evidence="6" id="KW-0282">Flagellum</keyword>
<dbReference type="NCBIfam" id="TIGR02550">
    <property type="entry name" value="flagell_flgL"/>
    <property type="match status" value="1"/>
</dbReference>
<keyword evidence="6" id="KW-0966">Cell projection</keyword>
<dbReference type="Pfam" id="PF00700">
    <property type="entry name" value="Flagellin_C"/>
    <property type="match status" value="1"/>
</dbReference>
<evidence type="ECO:0000313" key="6">
    <source>
        <dbReference type="EMBL" id="MEL3958763.1"/>
    </source>
</evidence>
<feature type="domain" description="Flagellin N-terminal" evidence="4">
    <location>
        <begin position="5"/>
        <end position="140"/>
    </location>
</feature>
<dbReference type="InterPro" id="IPR001492">
    <property type="entry name" value="Flagellin"/>
</dbReference>
<feature type="domain" description="Flagellin C-terminal" evidence="5">
    <location>
        <begin position="219"/>
        <end position="301"/>
    </location>
</feature>